<dbReference type="GO" id="GO:0005777">
    <property type="term" value="C:peroxisome"/>
    <property type="evidence" value="ECO:0007669"/>
    <property type="project" value="TreeGrafter"/>
</dbReference>
<dbReference type="EMBL" id="AMGX01000014">
    <property type="protein sequence ID" value="EXJ68025.1"/>
    <property type="molecule type" value="Genomic_DNA"/>
</dbReference>
<dbReference type="HOGENOM" id="CLU_040078_3_0_1"/>
<dbReference type="RefSeq" id="XP_007747411.1">
    <property type="nucleotide sequence ID" value="XM_007749221.1"/>
</dbReference>
<dbReference type="GO" id="GO:0004300">
    <property type="term" value="F:enoyl-CoA hydratase activity"/>
    <property type="evidence" value="ECO:0007669"/>
    <property type="project" value="TreeGrafter"/>
</dbReference>
<name>W9WSN4_9EURO</name>
<dbReference type="GeneID" id="19193338"/>
<evidence type="ECO:0000256" key="1">
    <source>
        <dbReference type="SAM" id="MobiDB-lite"/>
    </source>
</evidence>
<dbReference type="PANTHER" id="PTHR13078">
    <property type="entry name" value="PEROXISOMAL MULTIFUNCTIONAL ENZYME TYPE 2-RELATED"/>
    <property type="match status" value="1"/>
</dbReference>
<reference evidence="4 5" key="1">
    <citation type="submission" date="2013-03" db="EMBL/GenBank/DDBJ databases">
        <title>The Genome Sequence of Cladophialophora psammophila CBS 110553.</title>
        <authorList>
            <consortium name="The Broad Institute Genomics Platform"/>
            <person name="Cuomo C."/>
            <person name="de Hoog S."/>
            <person name="Gorbushina A."/>
            <person name="Walker B."/>
            <person name="Young S.K."/>
            <person name="Zeng Q."/>
            <person name="Gargeya S."/>
            <person name="Fitzgerald M."/>
            <person name="Haas B."/>
            <person name="Abouelleil A."/>
            <person name="Allen A.W."/>
            <person name="Alvarado L."/>
            <person name="Arachchi H.M."/>
            <person name="Berlin A.M."/>
            <person name="Chapman S.B."/>
            <person name="Gainer-Dewar J."/>
            <person name="Goldberg J."/>
            <person name="Griggs A."/>
            <person name="Gujja S."/>
            <person name="Hansen M."/>
            <person name="Howarth C."/>
            <person name="Imamovic A."/>
            <person name="Ireland A."/>
            <person name="Larimer J."/>
            <person name="McCowan C."/>
            <person name="Murphy C."/>
            <person name="Pearson M."/>
            <person name="Poon T.W."/>
            <person name="Priest M."/>
            <person name="Roberts A."/>
            <person name="Saif S."/>
            <person name="Shea T."/>
            <person name="Sisk P."/>
            <person name="Sykes S."/>
            <person name="Wortman J."/>
            <person name="Nusbaum C."/>
            <person name="Birren B."/>
        </authorList>
    </citation>
    <scope>NUCLEOTIDE SEQUENCE [LARGE SCALE GENOMIC DNA]</scope>
    <source>
        <strain evidence="4 5">CBS 110553</strain>
    </source>
</reference>
<feature type="domain" description="MaoC-like" evidence="2">
    <location>
        <begin position="177"/>
        <end position="270"/>
    </location>
</feature>
<evidence type="ECO:0000313" key="4">
    <source>
        <dbReference type="EMBL" id="EXJ68025.1"/>
    </source>
</evidence>
<accession>W9WSN4</accession>
<dbReference type="AlphaFoldDB" id="W9WSN4"/>
<comment type="caution">
    <text evidence="4">The sequence shown here is derived from an EMBL/GenBank/DDBJ whole genome shotgun (WGS) entry which is preliminary data.</text>
</comment>
<dbReference type="Gene3D" id="3.10.129.10">
    <property type="entry name" value="Hotdog Thioesterase"/>
    <property type="match status" value="2"/>
</dbReference>
<evidence type="ECO:0000259" key="2">
    <source>
        <dbReference type="Pfam" id="PF01575"/>
    </source>
</evidence>
<dbReference type="GO" id="GO:0006635">
    <property type="term" value="P:fatty acid beta-oxidation"/>
    <property type="evidence" value="ECO:0007669"/>
    <property type="project" value="TreeGrafter"/>
</dbReference>
<gene>
    <name evidence="4" type="ORF">A1O5_08640</name>
</gene>
<dbReference type="OrthoDB" id="60204at2759"/>
<dbReference type="InterPro" id="IPR002539">
    <property type="entry name" value="MaoC-like_dom"/>
</dbReference>
<keyword evidence="5" id="KW-1185">Reference proteome</keyword>
<dbReference type="PANTHER" id="PTHR13078:SF57">
    <property type="entry name" value="DEHYDRATASE, PUTATIVE (AFU_ORTHOLOGUE AFUA_5G00640)-RELATED"/>
    <property type="match status" value="1"/>
</dbReference>
<dbReference type="GO" id="GO:0003857">
    <property type="term" value="F:(3S)-3-hydroxyacyl-CoA dehydrogenase (NAD+) activity"/>
    <property type="evidence" value="ECO:0007669"/>
    <property type="project" value="TreeGrafter"/>
</dbReference>
<dbReference type="eggNOG" id="ENOG502RDCF">
    <property type="taxonomic scope" value="Eukaryota"/>
</dbReference>
<feature type="region of interest" description="Disordered" evidence="1">
    <location>
        <begin position="158"/>
        <end position="179"/>
    </location>
</feature>
<organism evidence="4 5">
    <name type="scientific">Cladophialophora psammophila CBS 110553</name>
    <dbReference type="NCBI Taxonomy" id="1182543"/>
    <lineage>
        <taxon>Eukaryota</taxon>
        <taxon>Fungi</taxon>
        <taxon>Dikarya</taxon>
        <taxon>Ascomycota</taxon>
        <taxon>Pezizomycotina</taxon>
        <taxon>Eurotiomycetes</taxon>
        <taxon>Chaetothyriomycetidae</taxon>
        <taxon>Chaetothyriales</taxon>
        <taxon>Herpotrichiellaceae</taxon>
        <taxon>Cladophialophora</taxon>
    </lineage>
</organism>
<feature type="domain" description="Peroxisomal multifunctional enzyme type 2-like N-terminal" evidence="3">
    <location>
        <begin position="17"/>
        <end position="135"/>
    </location>
</feature>
<dbReference type="InterPro" id="IPR054357">
    <property type="entry name" value="MFE-2_N"/>
</dbReference>
<evidence type="ECO:0000259" key="3">
    <source>
        <dbReference type="Pfam" id="PF22622"/>
    </source>
</evidence>
<sequence length="316" mass="35168">MAQSIQNFRYPDQPCAWNERDLILFAASIGCRAEELRYLYEKHPTFCAFPTYPVILQFKGAANSVVDYYSNILKPPPIPGKTERFIDPTRVLDGERRIEIFKALPPSSEGRPFKLKTRVLGMYDKGASGTVVETEALLVEGSDIYCRIVRQSFAVGQGQWGGPRGPSRPSLMPPENRPADRVVTMDTRPELTLLYRLNGDYNPLHADPAVAQKAGFPQPILHGLCTWNMTAHAVLDTFGTAEATLKEFQARFTNVVYPGETLTVEMWKMSHAGSGSAGSSENTMEIRFLTKIRESGKVALSNGRATIQVKHDKSNL</sequence>
<dbReference type="SUPFAM" id="SSF54637">
    <property type="entry name" value="Thioesterase/thiol ester dehydrase-isomerase"/>
    <property type="match status" value="2"/>
</dbReference>
<dbReference type="InterPro" id="IPR029069">
    <property type="entry name" value="HotDog_dom_sf"/>
</dbReference>
<dbReference type="Proteomes" id="UP000019471">
    <property type="component" value="Unassembled WGS sequence"/>
</dbReference>
<dbReference type="GO" id="GO:0044594">
    <property type="term" value="F:17-beta-hydroxysteroid dehydrogenase (NAD+) activity"/>
    <property type="evidence" value="ECO:0007669"/>
    <property type="project" value="TreeGrafter"/>
</dbReference>
<dbReference type="Pfam" id="PF22622">
    <property type="entry name" value="MFE-2_hydrat-2_N"/>
    <property type="match status" value="1"/>
</dbReference>
<dbReference type="Pfam" id="PF01575">
    <property type="entry name" value="MaoC_dehydratas"/>
    <property type="match status" value="1"/>
</dbReference>
<evidence type="ECO:0000313" key="5">
    <source>
        <dbReference type="Proteomes" id="UP000019471"/>
    </source>
</evidence>
<proteinExistence type="predicted"/>
<dbReference type="STRING" id="1182543.W9WSN4"/>
<dbReference type="CDD" id="cd03448">
    <property type="entry name" value="HDE_HSD"/>
    <property type="match status" value="1"/>
</dbReference>
<protein>
    <submittedName>
        <fullName evidence="4">Uncharacterized protein</fullName>
    </submittedName>
</protein>